<dbReference type="Proteomes" id="UP000694872">
    <property type="component" value="Unplaced"/>
</dbReference>
<organism evidence="3">
    <name type="scientific">Papilio xuthus</name>
    <name type="common">Asian swallowtail butterfly</name>
    <dbReference type="NCBI Taxonomy" id="66420"/>
    <lineage>
        <taxon>Eukaryota</taxon>
        <taxon>Metazoa</taxon>
        <taxon>Ecdysozoa</taxon>
        <taxon>Arthropoda</taxon>
        <taxon>Hexapoda</taxon>
        <taxon>Insecta</taxon>
        <taxon>Pterygota</taxon>
        <taxon>Neoptera</taxon>
        <taxon>Endopterygota</taxon>
        <taxon>Lepidoptera</taxon>
        <taxon>Glossata</taxon>
        <taxon>Ditrysia</taxon>
        <taxon>Papilionoidea</taxon>
        <taxon>Papilionidae</taxon>
        <taxon>Papilioninae</taxon>
        <taxon>Papilio</taxon>
    </lineage>
</organism>
<dbReference type="RefSeq" id="XP_013168407.1">
    <property type="nucleotide sequence ID" value="XM_013312953.1"/>
</dbReference>
<name>A0AAJ6ZAN5_PAPXU</name>
<feature type="compositionally biased region" description="Polar residues" evidence="2">
    <location>
        <begin position="1058"/>
        <end position="1073"/>
    </location>
</feature>
<proteinExistence type="predicted"/>
<reference evidence="3" key="1">
    <citation type="submission" date="2025-08" db="UniProtKB">
        <authorList>
            <consortium name="RefSeq"/>
        </authorList>
    </citation>
    <scope>IDENTIFICATION</scope>
</reference>
<feature type="compositionally biased region" description="Basic and acidic residues" evidence="2">
    <location>
        <begin position="1040"/>
        <end position="1049"/>
    </location>
</feature>
<protein>
    <submittedName>
        <fullName evidence="3">Centromere-associated protein E-like</fullName>
    </submittedName>
</protein>
<gene>
    <name evidence="3" type="primary">LOC106118315</name>
</gene>
<evidence type="ECO:0000313" key="3">
    <source>
        <dbReference type="RefSeq" id="XP_013168407.1"/>
    </source>
</evidence>
<feature type="compositionally biased region" description="Polar residues" evidence="2">
    <location>
        <begin position="987"/>
        <end position="997"/>
    </location>
</feature>
<dbReference type="KEGG" id="pxu:106118315"/>
<feature type="compositionally biased region" description="Basic and acidic residues" evidence="2">
    <location>
        <begin position="1012"/>
        <end position="1028"/>
    </location>
</feature>
<evidence type="ECO:0000256" key="2">
    <source>
        <dbReference type="SAM" id="MobiDB-lite"/>
    </source>
</evidence>
<feature type="region of interest" description="Disordered" evidence="2">
    <location>
        <begin position="977"/>
        <end position="1098"/>
    </location>
</feature>
<evidence type="ECO:0000256" key="1">
    <source>
        <dbReference type="SAM" id="Coils"/>
    </source>
</evidence>
<sequence length="1546" mass="177068">MPSTLDESGCPIYSILVDNNSSNVAVQCDAKKQSENISYVKQKMLENDFIIRKYKKNILFDKSGRFDRLNNSPDGYTEDCTFNVAATNELAMSLSKEKAELEVRLASTEIKIQEMKSHINQLQMLVTEYETQIEALKIENQLQKCNTKEYNTLINDICLFRDIVLGKKKMQTRHKRILKKYDKYKSTASDNVSEDVEELNIFNQSSPTKTSKKSYKNKNSQAKGLLIETSTVSKKIEKSSKLLVQVNGRQDSDSGNDIISEDSGFSSFGNSPDYYPTNSPCSTTSLAQKEKKIYIDTATSPITVQVEVNTKSSDKENNQCTSCQLSNNLQTEKTYIDIAASPITVQEYVIEIINSGTDCTENDNNYIEDTTTEKIKNEILVDESNKTNVVQENKIEITVEAKDDEKTEQLAHSEIESYLNDLNELVSDGPTVQRLNDRQQNTNIDKDNEKSNVQENQEKIEDMLNDDKDCVSLCDSDIIEGCLFGQDSFENDIPLDNEIKQKHFSDVATSPITIQGKLVEIATSPVQFIDSPPKNLDNDLTIEKATFQNDIDKCKTIGINTIEIKQREIATSPIQFDRVSGAQETTISERECLELNNSNQINNCHDCEVETILRSMRLDCELITPIPKSPAKSKKADTVYATCHRCKDMAKLEKENENLQSTLQDIAKSMGSMTRLIKSRGVLVNKNLNNNYNESCQLQMDEFTPTITSNVNIEESNNVNENVPKDLSKSVPILNKPNIVKDVTKRLEFGEKENHLNNNVVLNNENQPTSNIPIIKSVQISDNQNPLRNNQVISKSNETEEQSISNTDLIESFEVEKDENDIDQNCNMHVDEEKSESPTKKVRKVIKLTKLEKWKRKLLPKSKIRRELTPPIRKDKKRKQIIRKKVIGDDSPKLAIYNNEAYKKAVKVMAELRDKEKNKTNTKPSVVKPLEKSNECQQEVIIVLSKCDDIIQKQTNEAVSPKHNKMNEETTAINNDLQKETDLTIEKSPNSPPVTTRSQRKRLISELFNSPKVDKQDEHVESLLEKENYASPVRRGQKRRASDRSESTPKRLLRGSATHESSLNKTDNSNTEVIKSPHKDSEPIVVRRTSRRLSSQNAKELKCSLSNLDVFTGTPLSENNEQQSCVPEQTMQPKDRILCRMLEKYARTSVKFQGKKLPEAKINMVSRKLEEGIANIITIPQYKAKNAMNDLVYEIQNWDIKVFVSGLVLYLKEPTRKDELFNKVNTPPAPLMTKSEQVLLYILKQLQACWAPDNIIETIMKSIEFTLFQLNNTPEFGQVESLSHFYAVLCRYFSVKSRLRLFMLDAMYCIQFKSVALIKQCLEVWMHVLPLAHMGMAKCPLVMCLIYLLHFFKCEDKFNRVQEIRDILCQKYFYQVKEWRESKILEMFKNALLEIREIPVEKKMLRLAFIILAKRRGPHWAQKNLVKDMIQPLIDKTGVPDNVKAFCVSILGPMMKPYPNDMRVHCEVVVNQLIEMLDHNAKPSMQEAIFTSLLYMRRHNSARVNQALFAWSPRQLSPELENLLKDYIREKPAKVWKHILSKIPII</sequence>
<feature type="coiled-coil region" evidence="1">
    <location>
        <begin position="84"/>
        <end position="146"/>
    </location>
</feature>
<dbReference type="GeneID" id="106118315"/>
<keyword evidence="1" id="KW-0175">Coiled coil</keyword>
<accession>A0AAJ6ZAN5</accession>